<evidence type="ECO:0000256" key="1">
    <source>
        <dbReference type="ARBA" id="ARBA00023054"/>
    </source>
</evidence>
<dbReference type="InParanoid" id="M4BZD7"/>
<feature type="compositionally biased region" description="Low complexity" evidence="3">
    <location>
        <begin position="467"/>
        <end position="482"/>
    </location>
</feature>
<proteinExistence type="predicted"/>
<accession>M4BZD7</accession>
<feature type="region of interest" description="Disordered" evidence="3">
    <location>
        <begin position="458"/>
        <end position="482"/>
    </location>
</feature>
<dbReference type="HOGENOM" id="CLU_469711_0_0_1"/>
<feature type="compositionally biased region" description="Acidic residues" evidence="3">
    <location>
        <begin position="263"/>
        <end position="273"/>
    </location>
</feature>
<evidence type="ECO:0000256" key="3">
    <source>
        <dbReference type="SAM" id="MobiDB-lite"/>
    </source>
</evidence>
<dbReference type="OMA" id="ERCFNSS"/>
<dbReference type="VEuPathDB" id="FungiDB:HpaG811960"/>
<protein>
    <submittedName>
        <fullName evidence="4">Uncharacterized protein</fullName>
    </submittedName>
</protein>
<dbReference type="EMBL" id="JH598059">
    <property type="status" value="NOT_ANNOTATED_CDS"/>
    <property type="molecule type" value="Genomic_DNA"/>
</dbReference>
<reference evidence="5" key="1">
    <citation type="journal article" date="2010" name="Science">
        <title>Signatures of adaptation to obligate biotrophy in the Hyaloperonospora arabidopsidis genome.</title>
        <authorList>
            <person name="Baxter L."/>
            <person name="Tripathy S."/>
            <person name="Ishaque N."/>
            <person name="Boot N."/>
            <person name="Cabral A."/>
            <person name="Kemen E."/>
            <person name="Thines M."/>
            <person name="Ah-Fong A."/>
            <person name="Anderson R."/>
            <person name="Badejoko W."/>
            <person name="Bittner-Eddy P."/>
            <person name="Boore J.L."/>
            <person name="Chibucos M.C."/>
            <person name="Coates M."/>
            <person name="Dehal P."/>
            <person name="Delehaunty K."/>
            <person name="Dong S."/>
            <person name="Downton P."/>
            <person name="Dumas B."/>
            <person name="Fabro G."/>
            <person name="Fronick C."/>
            <person name="Fuerstenberg S.I."/>
            <person name="Fulton L."/>
            <person name="Gaulin E."/>
            <person name="Govers F."/>
            <person name="Hughes L."/>
            <person name="Humphray S."/>
            <person name="Jiang R.H."/>
            <person name="Judelson H."/>
            <person name="Kamoun S."/>
            <person name="Kyung K."/>
            <person name="Meijer H."/>
            <person name="Minx P."/>
            <person name="Morris P."/>
            <person name="Nelson J."/>
            <person name="Phuntumart V."/>
            <person name="Qutob D."/>
            <person name="Rehmany A."/>
            <person name="Rougon-Cardoso A."/>
            <person name="Ryden P."/>
            <person name="Torto-Alalibo T."/>
            <person name="Studholme D."/>
            <person name="Wang Y."/>
            <person name="Win J."/>
            <person name="Wood J."/>
            <person name="Clifton S.W."/>
            <person name="Rogers J."/>
            <person name="Van den Ackerveken G."/>
            <person name="Jones J.D."/>
            <person name="McDowell J.M."/>
            <person name="Beynon J."/>
            <person name="Tyler B.M."/>
        </authorList>
    </citation>
    <scope>NUCLEOTIDE SEQUENCE [LARGE SCALE GENOMIC DNA]</scope>
    <source>
        <strain evidence="5">Emoy2</strain>
    </source>
</reference>
<feature type="coiled-coil region" evidence="2">
    <location>
        <begin position="37"/>
        <end position="85"/>
    </location>
</feature>
<dbReference type="InterPro" id="IPR051149">
    <property type="entry name" value="Spindly/BICDR_Dynein_Adapter"/>
</dbReference>
<name>M4BZD7_HYAAE</name>
<dbReference type="eggNOG" id="ENOG502R52K">
    <property type="taxonomic scope" value="Eukaryota"/>
</dbReference>
<dbReference type="PANTHER" id="PTHR32123">
    <property type="entry name" value="BICD FAMILY-LIKE CARGO ADAPTER"/>
    <property type="match status" value="1"/>
</dbReference>
<evidence type="ECO:0000256" key="2">
    <source>
        <dbReference type="SAM" id="Coils"/>
    </source>
</evidence>
<dbReference type="AlphaFoldDB" id="M4BZD7"/>
<feature type="region of interest" description="Disordered" evidence="3">
    <location>
        <begin position="262"/>
        <end position="282"/>
    </location>
</feature>
<feature type="coiled-coil region" evidence="2">
    <location>
        <begin position="191"/>
        <end position="246"/>
    </location>
</feature>
<evidence type="ECO:0000313" key="5">
    <source>
        <dbReference type="Proteomes" id="UP000011713"/>
    </source>
</evidence>
<keyword evidence="5" id="KW-1185">Reference proteome</keyword>
<sequence>MGQELRQAAEYGLGLLEANGELQMQVATLRIQLETGMDELSVDRDTWQRRTERAQQETAQWKRKFSHAEEEKIELSEEFERLLRRCKCHQRITEDVMKDTVTSGERTCPDHLDLIAQLKKELQSVQALQRLKEAELTSLWQWKENEEAKQQQQEALACEVTAAQMEVSNVMKMKQELADTQRAMSVLAHEKDALRESAEKHDEDMHALKKHLRNAEAGRDDAEILSNELTEKLLSFESRCTRLQRELELLQHVSYFSQAVVDRDDEESDEGDAIDGVKDPQTTVVPDMDQVESIVTTDAAGELEKIDTMNVAGDLENRDVLSVIRITRKRSGLVEAGTPRMLYPTTEGSHVQAPESERETNAKLHHYFHLTALSIIHENSLHERCFYSSSRLTIDMWYREVIAKEVPFLLWHSWLINRIGEVAMLVQDEGGVAQEPTPASSSARGAFFRFSLRKRGGSGCEKSMNGPAASPASVSSSSPSSPVARVPFAVARAFFRLLRKRTHTGADPSPVIGSPAGGPPVG</sequence>
<keyword evidence="1 2" id="KW-0175">Coiled coil</keyword>
<dbReference type="EnsemblProtists" id="HpaT811960">
    <property type="protein sequence ID" value="HpaP811960"/>
    <property type="gene ID" value="HpaG811960"/>
</dbReference>
<dbReference type="Proteomes" id="UP000011713">
    <property type="component" value="Unassembled WGS sequence"/>
</dbReference>
<organism evidence="4 5">
    <name type="scientific">Hyaloperonospora arabidopsidis (strain Emoy2)</name>
    <name type="common">Downy mildew agent</name>
    <name type="synonym">Peronospora arabidopsidis</name>
    <dbReference type="NCBI Taxonomy" id="559515"/>
    <lineage>
        <taxon>Eukaryota</taxon>
        <taxon>Sar</taxon>
        <taxon>Stramenopiles</taxon>
        <taxon>Oomycota</taxon>
        <taxon>Peronosporomycetes</taxon>
        <taxon>Peronosporales</taxon>
        <taxon>Peronosporaceae</taxon>
        <taxon>Hyaloperonospora</taxon>
    </lineage>
</organism>
<reference evidence="4" key="2">
    <citation type="submission" date="2015-06" db="UniProtKB">
        <authorList>
            <consortium name="EnsemblProtists"/>
        </authorList>
    </citation>
    <scope>IDENTIFICATION</scope>
    <source>
        <strain evidence="4">Emoy2</strain>
    </source>
</reference>
<evidence type="ECO:0000313" key="4">
    <source>
        <dbReference type="EnsemblProtists" id="HpaP811960"/>
    </source>
</evidence>
<dbReference type="PANTHER" id="PTHR32123:SF9">
    <property type="entry name" value="PROTEIN SPINDLY"/>
    <property type="match status" value="1"/>
</dbReference>